<dbReference type="AlphaFoldDB" id="A0A9Q6ZGV8"/>
<evidence type="ECO:0000313" key="2">
    <source>
        <dbReference type="EMBL" id="QQU01225.1"/>
    </source>
</evidence>
<evidence type="ECO:0000313" key="3">
    <source>
        <dbReference type="Proteomes" id="UP000596202"/>
    </source>
</evidence>
<proteinExistence type="predicted"/>
<reference evidence="2 3" key="1">
    <citation type="submission" date="2021-01" db="EMBL/GenBank/DDBJ databases">
        <title>FDA dAtabase for Regulatory Grade micrObial Sequences (FDA-ARGOS): Supporting development and validation of Infectious Disease Dx tests.</title>
        <authorList>
            <person name="Sproer C."/>
            <person name="Gronow S."/>
            <person name="Severitt S."/>
            <person name="Schroder I."/>
            <person name="Tallon L."/>
            <person name="Sadzewicz L."/>
            <person name="Zhao X."/>
            <person name="Boylan J."/>
            <person name="Ott S."/>
            <person name="Bowen H."/>
            <person name="Vavikolanu K."/>
            <person name="Mehta A."/>
            <person name="Aluvathingal J."/>
            <person name="Nadendla S."/>
            <person name="Lowell S."/>
            <person name="Myers T."/>
            <person name="Yan Y."/>
            <person name="Sichtig H."/>
        </authorList>
    </citation>
    <scope>NUCLEOTIDE SEQUENCE [LARGE SCALE GENOMIC DNA]</scope>
    <source>
        <strain evidence="2 3">FDAARGOS_1131</strain>
    </source>
</reference>
<name>A0A9Q6ZGV8_MYROD</name>
<feature type="signal peptide" evidence="1">
    <location>
        <begin position="1"/>
        <end position="18"/>
    </location>
</feature>
<dbReference type="OrthoDB" id="9902518at2"/>
<sequence>MKKYALLLLIFIVLTSYAHSNCRSFNSDAKKFGTEWKRVIKQYTKDYSGKLSNEKLVEGMDSIAKLYFVDKNVVLVERYPECIEAVSTLNYIKEKISKEKLQVLLRAIPEEFKADSNYIAIENFLKE</sequence>
<organism evidence="2 3">
    <name type="scientific">Myroides odoratus</name>
    <name type="common">Flavobacterium odoratum</name>
    <dbReference type="NCBI Taxonomy" id="256"/>
    <lineage>
        <taxon>Bacteria</taxon>
        <taxon>Pseudomonadati</taxon>
        <taxon>Bacteroidota</taxon>
        <taxon>Flavobacteriia</taxon>
        <taxon>Flavobacteriales</taxon>
        <taxon>Flavobacteriaceae</taxon>
        <taxon>Myroides</taxon>
    </lineage>
</organism>
<accession>A0A9Q6ZGV8</accession>
<dbReference type="RefSeq" id="WP_002991635.1">
    <property type="nucleotide sequence ID" value="NZ_CP068108.1"/>
</dbReference>
<dbReference type="EMBL" id="CP068108">
    <property type="protein sequence ID" value="QQU01225.1"/>
    <property type="molecule type" value="Genomic_DNA"/>
</dbReference>
<dbReference type="Proteomes" id="UP000596202">
    <property type="component" value="Chromosome"/>
</dbReference>
<feature type="chain" id="PRO_5040482558" evidence="1">
    <location>
        <begin position="19"/>
        <end position="127"/>
    </location>
</feature>
<dbReference type="GeneID" id="93527117"/>
<evidence type="ECO:0000256" key="1">
    <source>
        <dbReference type="SAM" id="SignalP"/>
    </source>
</evidence>
<gene>
    <name evidence="2" type="ORF">I6I88_05595</name>
</gene>
<keyword evidence="1" id="KW-0732">Signal</keyword>
<protein>
    <submittedName>
        <fullName evidence="2">Uncharacterized protein</fullName>
    </submittedName>
</protein>